<keyword evidence="2" id="KW-0472">Membrane</keyword>
<dbReference type="InterPro" id="IPR023214">
    <property type="entry name" value="HAD_sf"/>
</dbReference>
<dbReference type="EMBL" id="JBAKIA010000029">
    <property type="protein sequence ID" value="MEJ8476850.1"/>
    <property type="molecule type" value="Genomic_DNA"/>
</dbReference>
<dbReference type="PANTHER" id="PTHR46594">
    <property type="entry name" value="P-TYPE CATION-TRANSPORTING ATPASE"/>
    <property type="match status" value="1"/>
</dbReference>
<gene>
    <name evidence="3" type="ORF">V6575_22465</name>
</gene>
<dbReference type="InterPro" id="IPR023299">
    <property type="entry name" value="ATPase_P-typ_cyto_dom_N"/>
</dbReference>
<keyword evidence="1" id="KW-0479">Metal-binding</keyword>
<evidence type="ECO:0000313" key="4">
    <source>
        <dbReference type="Proteomes" id="UP001385499"/>
    </source>
</evidence>
<dbReference type="Proteomes" id="UP001385499">
    <property type="component" value="Unassembled WGS sequence"/>
</dbReference>
<comment type="caution">
    <text evidence="3">The sequence shown here is derived from an EMBL/GenBank/DDBJ whole genome shotgun (WGS) entry which is preliminary data.</text>
</comment>
<reference evidence="3 4" key="1">
    <citation type="submission" date="2024-02" db="EMBL/GenBank/DDBJ databases">
        <title>Roseibium algae sp. nov., isolated from marine alga (Grateloupia sp.), showing potential in myo-inositol conversion.</title>
        <authorList>
            <person name="Wang Y."/>
        </authorList>
    </citation>
    <scope>NUCLEOTIDE SEQUENCE [LARGE SCALE GENOMIC DNA]</scope>
    <source>
        <strain evidence="3 4">H3510</strain>
    </source>
</reference>
<sequence length="508" mass="53187">MIAPRPSATPRLLPSTCGLLLAISFGLFLSASSGTDYNLPASPSLCLIALSWATGSLLLTWQILREPLQHLNKISLAVSFICASSAGGLYLIGAEFDALITPLFAATCIVSGCALANVAQYQFDRATQSSNELPIKQIIAACLIGLCAAIAWASVDEPEIALARATTALALSWPYSSRLQDAILSRTTLKQARHLGAELNGSEALAAIHTCTAIAFDRPALLQNDKLVVTDVHAFDNRSEPLLAVAAAAQSSARHPIGAAIRALATDWALPQGRPDEWEEVPGLGVVAMIGGKSVAVGNPGLMAELQVDCFTANSLCRPLQASGKTCVIVAIGNRAVGILALQPTLHLHAADTLAWLHGNGVETVLVTGTSLPVAQSLFASSPLKQIKPDIRQHKRLSAAESHLAGAAGLFIGASESGRRGLFTLSAQANETAILIASLPRGELLPLPGLVSLSNRMKKKTRLSQMFALGVAILAGLLGAMGLLPVTVLLFVFAITIAGYWFIAEKLT</sequence>
<keyword evidence="2" id="KW-1133">Transmembrane helix</keyword>
<name>A0ABU8TTF2_9HYPH</name>
<keyword evidence="2" id="KW-0812">Transmembrane</keyword>
<dbReference type="PANTHER" id="PTHR46594:SF4">
    <property type="entry name" value="P-TYPE CATION-TRANSPORTING ATPASE"/>
    <property type="match status" value="1"/>
</dbReference>
<evidence type="ECO:0000256" key="2">
    <source>
        <dbReference type="SAM" id="Phobius"/>
    </source>
</evidence>
<dbReference type="GO" id="GO:0016787">
    <property type="term" value="F:hydrolase activity"/>
    <property type="evidence" value="ECO:0007669"/>
    <property type="project" value="UniProtKB-KW"/>
</dbReference>
<dbReference type="SUPFAM" id="SSF81660">
    <property type="entry name" value="Metal cation-transporting ATPase, ATP-binding domain N"/>
    <property type="match status" value="1"/>
</dbReference>
<feature type="transmembrane region" description="Helical" evidence="2">
    <location>
        <begin position="76"/>
        <end position="93"/>
    </location>
</feature>
<organism evidence="3 4">
    <name type="scientific">Roseibium algae</name>
    <dbReference type="NCBI Taxonomy" id="3123038"/>
    <lineage>
        <taxon>Bacteria</taxon>
        <taxon>Pseudomonadati</taxon>
        <taxon>Pseudomonadota</taxon>
        <taxon>Alphaproteobacteria</taxon>
        <taxon>Hyphomicrobiales</taxon>
        <taxon>Stappiaceae</taxon>
        <taxon>Roseibium</taxon>
    </lineage>
</organism>
<dbReference type="Gene3D" id="3.40.50.1000">
    <property type="entry name" value="HAD superfamily/HAD-like"/>
    <property type="match status" value="1"/>
</dbReference>
<dbReference type="Pfam" id="PF00702">
    <property type="entry name" value="Hydrolase"/>
    <property type="match status" value="1"/>
</dbReference>
<keyword evidence="3" id="KW-0378">Hydrolase</keyword>
<accession>A0ABU8TTF2</accession>
<evidence type="ECO:0000313" key="3">
    <source>
        <dbReference type="EMBL" id="MEJ8476850.1"/>
    </source>
</evidence>
<protein>
    <submittedName>
        <fullName evidence="3">HAD family hydrolase</fullName>
    </submittedName>
</protein>
<feature type="transmembrane region" description="Helical" evidence="2">
    <location>
        <begin position="138"/>
        <end position="155"/>
    </location>
</feature>
<feature type="transmembrane region" description="Helical" evidence="2">
    <location>
        <begin position="41"/>
        <end position="64"/>
    </location>
</feature>
<feature type="transmembrane region" description="Helical" evidence="2">
    <location>
        <begin position="99"/>
        <end position="118"/>
    </location>
</feature>
<feature type="transmembrane region" description="Helical" evidence="2">
    <location>
        <begin position="463"/>
        <end position="480"/>
    </location>
</feature>
<evidence type="ECO:0000256" key="1">
    <source>
        <dbReference type="ARBA" id="ARBA00022723"/>
    </source>
</evidence>
<proteinExistence type="predicted"/>
<dbReference type="Gene3D" id="3.40.1110.10">
    <property type="entry name" value="Calcium-transporting ATPase, cytoplasmic domain N"/>
    <property type="match status" value="1"/>
</dbReference>
<keyword evidence="4" id="KW-1185">Reference proteome</keyword>
<feature type="transmembrane region" description="Helical" evidence="2">
    <location>
        <begin position="12"/>
        <end position="29"/>
    </location>
</feature>